<reference evidence="3 4" key="2">
    <citation type="submission" date="2018-12" db="EMBL/GenBank/DDBJ databases">
        <title>Rhizobacter gummiphilus sp. nov., a rubber-degrading bacterium isolated from the soil of a botanical garden in Japan.</title>
        <authorList>
            <person name="Shunsuke S.S."/>
        </authorList>
    </citation>
    <scope>NUCLEOTIDE SEQUENCE [LARGE SCALE GENOMIC DNA]</scope>
    <source>
        <strain evidence="3 4">S-16</strain>
    </source>
</reference>
<dbReference type="AlphaFoldDB" id="A0A3N7HMS9"/>
<feature type="compositionally biased region" description="Low complexity" evidence="1">
    <location>
        <begin position="1"/>
        <end position="24"/>
    </location>
</feature>
<gene>
    <name evidence="3" type="ORF">DZC73_20610</name>
</gene>
<proteinExistence type="predicted"/>
<reference evidence="3 4" key="1">
    <citation type="submission" date="2018-08" db="EMBL/GenBank/DDBJ databases">
        <authorList>
            <person name="Khan S.A."/>
            <person name="Jeon C.O."/>
            <person name="Chun B.H."/>
            <person name="Jeong S.E."/>
        </authorList>
    </citation>
    <scope>NUCLEOTIDE SEQUENCE [LARGE SCALE GENOMIC DNA]</scope>
    <source>
        <strain evidence="3 4">S-16</strain>
    </source>
</reference>
<keyword evidence="4" id="KW-1185">Reference proteome</keyword>
<dbReference type="Proteomes" id="UP000267464">
    <property type="component" value="Unassembled WGS sequence"/>
</dbReference>
<dbReference type="CDD" id="cd12108">
    <property type="entry name" value="Hr-like"/>
    <property type="match status" value="1"/>
</dbReference>
<evidence type="ECO:0000256" key="1">
    <source>
        <dbReference type="SAM" id="MobiDB-lite"/>
    </source>
</evidence>
<dbReference type="Pfam" id="PF01814">
    <property type="entry name" value="Hemerythrin"/>
    <property type="match status" value="1"/>
</dbReference>
<dbReference type="PANTHER" id="PTHR35585:SF1">
    <property type="entry name" value="HHE DOMAIN PROTEIN (AFU_ORTHOLOGUE AFUA_4G00730)"/>
    <property type="match status" value="1"/>
</dbReference>
<dbReference type="OrthoDB" id="5512987at2"/>
<feature type="region of interest" description="Disordered" evidence="1">
    <location>
        <begin position="1"/>
        <end position="27"/>
    </location>
</feature>
<evidence type="ECO:0000313" key="3">
    <source>
        <dbReference type="EMBL" id="RQP22913.1"/>
    </source>
</evidence>
<name>A0A3N7HMS9_9BURK</name>
<dbReference type="PANTHER" id="PTHR35585">
    <property type="entry name" value="HHE DOMAIN PROTEIN (AFU_ORTHOLOGUE AFUA_4G00730)"/>
    <property type="match status" value="1"/>
</dbReference>
<feature type="domain" description="Hemerythrin-like" evidence="2">
    <location>
        <begin position="26"/>
        <end position="146"/>
    </location>
</feature>
<organism evidence="3 4">
    <name type="scientific">Piscinibacter terrae</name>
    <dbReference type="NCBI Taxonomy" id="2496871"/>
    <lineage>
        <taxon>Bacteria</taxon>
        <taxon>Pseudomonadati</taxon>
        <taxon>Pseudomonadota</taxon>
        <taxon>Betaproteobacteria</taxon>
        <taxon>Burkholderiales</taxon>
        <taxon>Sphaerotilaceae</taxon>
        <taxon>Piscinibacter</taxon>
    </lineage>
</organism>
<dbReference type="InterPro" id="IPR012312">
    <property type="entry name" value="Hemerythrin-like"/>
</dbReference>
<evidence type="ECO:0000259" key="2">
    <source>
        <dbReference type="Pfam" id="PF01814"/>
    </source>
</evidence>
<protein>
    <submittedName>
        <fullName evidence="3">Hemerythrin domain-containing protein</fullName>
    </submittedName>
</protein>
<accession>A0A3N7HMS9</accession>
<sequence length="174" mass="19373">MTKNRSVASKTASKSSTRKSSASADAIRLLTTDHEEVKQMFAAYDDLVEAEAEDEERQALATQICEALTIHATVEEELFYPAARAELEEQDLLDEAEVEHASAKDLIAQIQSMSPSDDLYDAKVKVLGEYIDHHVQEEEGEMFPKVRKSSIDLVALGEEMLTRKQELGAEVETN</sequence>
<dbReference type="Gene3D" id="1.20.120.520">
    <property type="entry name" value="nmb1532 protein domain like"/>
    <property type="match status" value="1"/>
</dbReference>
<comment type="caution">
    <text evidence="3">The sequence shown here is derived from an EMBL/GenBank/DDBJ whole genome shotgun (WGS) entry which is preliminary data.</text>
</comment>
<dbReference type="EMBL" id="QUSW01000006">
    <property type="protein sequence ID" value="RQP22913.1"/>
    <property type="molecule type" value="Genomic_DNA"/>
</dbReference>
<evidence type="ECO:0000313" key="4">
    <source>
        <dbReference type="Proteomes" id="UP000267464"/>
    </source>
</evidence>